<feature type="compositionally biased region" description="Polar residues" evidence="1">
    <location>
        <begin position="1"/>
        <end position="14"/>
    </location>
</feature>
<reference evidence="3" key="1">
    <citation type="journal article" date="2015" name="Nat. Genet.">
        <title>The genome and transcriptome of the zoonotic hookworm Ancylostoma ceylanicum identify infection-specific gene families.</title>
        <authorList>
            <person name="Schwarz E.M."/>
            <person name="Hu Y."/>
            <person name="Antoshechkin I."/>
            <person name="Miller M.M."/>
            <person name="Sternberg P.W."/>
            <person name="Aroian R.V."/>
        </authorList>
    </citation>
    <scope>NUCLEOTIDE SEQUENCE</scope>
    <source>
        <strain evidence="3">HY135</strain>
    </source>
</reference>
<evidence type="ECO:0000313" key="2">
    <source>
        <dbReference type="EMBL" id="EYC22708.1"/>
    </source>
</evidence>
<dbReference type="EMBL" id="JARK01001352">
    <property type="protein sequence ID" value="EYC22708.1"/>
    <property type="molecule type" value="Genomic_DNA"/>
</dbReference>
<gene>
    <name evidence="2" type="primary">Acey_s0016.g2907</name>
    <name evidence="2" type="ORF">Y032_0016g2907</name>
</gene>
<evidence type="ECO:0000313" key="3">
    <source>
        <dbReference type="Proteomes" id="UP000024635"/>
    </source>
</evidence>
<name>A0A016V7K6_9BILA</name>
<comment type="caution">
    <text evidence="2">The sequence shown here is derived from an EMBL/GenBank/DDBJ whole genome shotgun (WGS) entry which is preliminary data.</text>
</comment>
<dbReference type="AlphaFoldDB" id="A0A016V7K6"/>
<proteinExistence type="predicted"/>
<feature type="compositionally biased region" description="Polar residues" evidence="1">
    <location>
        <begin position="26"/>
        <end position="42"/>
    </location>
</feature>
<evidence type="ECO:0000256" key="1">
    <source>
        <dbReference type="SAM" id="MobiDB-lite"/>
    </source>
</evidence>
<keyword evidence="3" id="KW-1185">Reference proteome</keyword>
<dbReference type="OrthoDB" id="5894361at2759"/>
<feature type="region of interest" description="Disordered" evidence="1">
    <location>
        <begin position="1"/>
        <end position="45"/>
    </location>
</feature>
<feature type="compositionally biased region" description="Low complexity" evidence="1">
    <location>
        <begin position="15"/>
        <end position="25"/>
    </location>
</feature>
<accession>A0A016V7K6</accession>
<organism evidence="2 3">
    <name type="scientific">Ancylostoma ceylanicum</name>
    <dbReference type="NCBI Taxonomy" id="53326"/>
    <lineage>
        <taxon>Eukaryota</taxon>
        <taxon>Metazoa</taxon>
        <taxon>Ecdysozoa</taxon>
        <taxon>Nematoda</taxon>
        <taxon>Chromadorea</taxon>
        <taxon>Rhabditida</taxon>
        <taxon>Rhabditina</taxon>
        <taxon>Rhabditomorpha</taxon>
        <taxon>Strongyloidea</taxon>
        <taxon>Ancylostomatidae</taxon>
        <taxon>Ancylostomatinae</taxon>
        <taxon>Ancylostoma</taxon>
    </lineage>
</organism>
<dbReference type="Proteomes" id="UP000024635">
    <property type="component" value="Unassembled WGS sequence"/>
</dbReference>
<protein>
    <submittedName>
        <fullName evidence="2">Uncharacterized protein</fullName>
    </submittedName>
</protein>
<sequence length="83" mass="9097">MSMETGEQSTSRPTSSWSEALSSSSRVTSPHVRSSSTCSVSPRDQRAVITATREELAENLSYDLQELLAYIIASSALVRNKIF</sequence>